<evidence type="ECO:0000313" key="3">
    <source>
        <dbReference type="EMBL" id="KAK2175221.1"/>
    </source>
</evidence>
<dbReference type="Proteomes" id="UP001209878">
    <property type="component" value="Unassembled WGS sequence"/>
</dbReference>
<evidence type="ECO:0000313" key="4">
    <source>
        <dbReference type="Proteomes" id="UP001209878"/>
    </source>
</evidence>
<feature type="domain" description="B30.2/SPRY" evidence="2">
    <location>
        <begin position="1"/>
        <end position="179"/>
    </location>
</feature>
<dbReference type="Gene3D" id="2.60.120.920">
    <property type="match status" value="1"/>
</dbReference>
<dbReference type="PANTHER" id="PTHR20951:SF2">
    <property type="entry name" value="SPRY DOMAIN-CONTAINING PROTEIN 7"/>
    <property type="match status" value="1"/>
</dbReference>
<dbReference type="InterPro" id="IPR001870">
    <property type="entry name" value="B30.2/SPRY"/>
</dbReference>
<dbReference type="SUPFAM" id="SSF49899">
    <property type="entry name" value="Concanavalin A-like lectins/glucanases"/>
    <property type="match status" value="1"/>
</dbReference>
<dbReference type="EMBL" id="JAODUO010000743">
    <property type="protein sequence ID" value="KAK2175221.1"/>
    <property type="molecule type" value="Genomic_DNA"/>
</dbReference>
<protein>
    <recommendedName>
        <fullName evidence="1">SPRY domain-containing protein 7</fullName>
    </recommendedName>
</protein>
<gene>
    <name evidence="3" type="ORF">NP493_743g03025</name>
</gene>
<reference evidence="3" key="1">
    <citation type="journal article" date="2023" name="Mol. Biol. Evol.">
        <title>Third-Generation Sequencing Reveals the Adaptive Role of the Epigenome in Three Deep-Sea Polychaetes.</title>
        <authorList>
            <person name="Perez M."/>
            <person name="Aroh O."/>
            <person name="Sun Y."/>
            <person name="Lan Y."/>
            <person name="Juniper S.K."/>
            <person name="Young C.R."/>
            <person name="Angers B."/>
            <person name="Qian P.Y."/>
        </authorList>
    </citation>
    <scope>NUCLEOTIDE SEQUENCE</scope>
    <source>
        <strain evidence="3">R07B-5</strain>
    </source>
</reference>
<dbReference type="InterPro" id="IPR043136">
    <property type="entry name" value="B30.2/SPRY_sf"/>
</dbReference>
<dbReference type="CDD" id="cd12880">
    <property type="entry name" value="SPRYD7"/>
    <property type="match status" value="1"/>
</dbReference>
<organism evidence="3 4">
    <name type="scientific">Ridgeia piscesae</name>
    <name type="common">Tubeworm</name>
    <dbReference type="NCBI Taxonomy" id="27915"/>
    <lineage>
        <taxon>Eukaryota</taxon>
        <taxon>Metazoa</taxon>
        <taxon>Spiralia</taxon>
        <taxon>Lophotrochozoa</taxon>
        <taxon>Annelida</taxon>
        <taxon>Polychaeta</taxon>
        <taxon>Sedentaria</taxon>
        <taxon>Canalipalpata</taxon>
        <taxon>Sabellida</taxon>
        <taxon>Siboglinidae</taxon>
        <taxon>Ridgeia</taxon>
    </lineage>
</organism>
<comment type="caution">
    <text evidence="3">The sequence shown here is derived from an EMBL/GenBank/DDBJ whole genome shotgun (WGS) entry which is preliminary data.</text>
</comment>
<keyword evidence="4" id="KW-1185">Reference proteome</keyword>
<dbReference type="SMART" id="SM00449">
    <property type="entry name" value="SPRY"/>
    <property type="match status" value="1"/>
</dbReference>
<dbReference type="InterPro" id="IPR003877">
    <property type="entry name" value="SPRY_dom"/>
</dbReference>
<name>A0AAD9KPQ0_RIDPI</name>
<dbReference type="Pfam" id="PF00622">
    <property type="entry name" value="SPRY"/>
    <property type="match status" value="1"/>
</dbReference>
<evidence type="ECO:0000256" key="1">
    <source>
        <dbReference type="ARBA" id="ARBA00021772"/>
    </source>
</evidence>
<dbReference type="AlphaFoldDB" id="A0AAD9KPQ0"/>
<evidence type="ECO:0000259" key="2">
    <source>
        <dbReference type="PROSITE" id="PS50188"/>
    </source>
</evidence>
<dbReference type="PANTHER" id="PTHR20951">
    <property type="entry name" value="C13ORF1 PROTEIN-RELATED"/>
    <property type="match status" value="1"/>
</dbReference>
<accession>A0AAD9KPQ0</accession>
<dbReference type="PROSITE" id="PS50188">
    <property type="entry name" value="B302_SPRY"/>
    <property type="match status" value="1"/>
</dbReference>
<proteinExistence type="predicted"/>
<dbReference type="InterPro" id="IPR035766">
    <property type="entry name" value="SPRYD7"/>
</dbReference>
<dbReference type="InterPro" id="IPR013320">
    <property type="entry name" value="ConA-like_dom_sf"/>
</dbReference>
<sequence>MACFCCFRCRYDGSGTNSGHVRLEELPTVKLDTSRMGSEVVVVKNGRRICGTGAALANVPIVQNKAYFEVKLQCTGIWGVGVATEHCDMNTIPLGENTDSWVLRHTAALYHRGEEKGTISEMPQEGDVIGVSYDHVDLNFFVNGHPMNSPISGIKGTVYPVFYVDDSAILDVHFKRFYHQPPEGFEEIMIEQSLL</sequence>